<dbReference type="EMBL" id="BSTX01000001">
    <property type="protein sequence ID" value="GLZ76065.1"/>
    <property type="molecule type" value="Genomic_DNA"/>
</dbReference>
<dbReference type="AlphaFoldDB" id="A0A9W6SHG7"/>
<evidence type="ECO:0000313" key="5">
    <source>
        <dbReference type="Proteomes" id="UP001165079"/>
    </source>
</evidence>
<accession>A0A9W6SHG7</accession>
<name>A0A9W6SHG7_9ACTN</name>
<evidence type="ECO:0000313" key="4">
    <source>
        <dbReference type="EMBL" id="GLZ76065.1"/>
    </source>
</evidence>
<evidence type="ECO:0000256" key="2">
    <source>
        <dbReference type="SAM" id="MobiDB-lite"/>
    </source>
</evidence>
<dbReference type="Gene3D" id="3.40.50.150">
    <property type="entry name" value="Vaccinia Virus protein VP39"/>
    <property type="match status" value="1"/>
</dbReference>
<keyword evidence="1" id="KW-0620">Polyamine biosynthesis</keyword>
<gene>
    <name evidence="4" type="ORF">Afil01_08720</name>
</gene>
<dbReference type="NCBIfam" id="NF037959">
    <property type="entry name" value="MFS_SpdSyn"/>
    <property type="match status" value="1"/>
</dbReference>
<dbReference type="PANTHER" id="PTHR43317:SF1">
    <property type="entry name" value="THERMOSPERMINE SYNTHASE ACAULIS5"/>
    <property type="match status" value="1"/>
</dbReference>
<dbReference type="InterPro" id="IPR029063">
    <property type="entry name" value="SAM-dependent_MTases_sf"/>
</dbReference>
<evidence type="ECO:0000259" key="3">
    <source>
        <dbReference type="Pfam" id="PF08241"/>
    </source>
</evidence>
<organism evidence="4 5">
    <name type="scientific">Actinorhabdospora filicis</name>
    <dbReference type="NCBI Taxonomy" id="1785913"/>
    <lineage>
        <taxon>Bacteria</taxon>
        <taxon>Bacillati</taxon>
        <taxon>Actinomycetota</taxon>
        <taxon>Actinomycetes</taxon>
        <taxon>Micromonosporales</taxon>
        <taxon>Micromonosporaceae</taxon>
        <taxon>Actinorhabdospora</taxon>
    </lineage>
</organism>
<protein>
    <recommendedName>
        <fullName evidence="3">Methyltransferase type 11 domain-containing protein</fullName>
    </recommendedName>
</protein>
<dbReference type="InterPro" id="IPR013216">
    <property type="entry name" value="Methyltransf_11"/>
</dbReference>
<dbReference type="PANTHER" id="PTHR43317">
    <property type="entry name" value="THERMOSPERMINE SYNTHASE ACAULIS5"/>
    <property type="match status" value="1"/>
</dbReference>
<dbReference type="Pfam" id="PF08241">
    <property type="entry name" value="Methyltransf_11"/>
    <property type="match status" value="1"/>
</dbReference>
<feature type="region of interest" description="Disordered" evidence="2">
    <location>
        <begin position="245"/>
        <end position="270"/>
    </location>
</feature>
<dbReference type="GO" id="GO:0006596">
    <property type="term" value="P:polyamine biosynthetic process"/>
    <property type="evidence" value="ECO:0007669"/>
    <property type="project" value="UniProtKB-KW"/>
</dbReference>
<proteinExistence type="predicted"/>
<keyword evidence="5" id="KW-1185">Reference proteome</keyword>
<reference evidence="4" key="1">
    <citation type="submission" date="2023-03" db="EMBL/GenBank/DDBJ databases">
        <title>Actinorhabdospora filicis NBRC 111898.</title>
        <authorList>
            <person name="Ichikawa N."/>
            <person name="Sato H."/>
            <person name="Tonouchi N."/>
        </authorList>
    </citation>
    <scope>NUCLEOTIDE SEQUENCE</scope>
    <source>
        <strain evidence="4">NBRC 111898</strain>
    </source>
</reference>
<dbReference type="GO" id="GO:0008757">
    <property type="term" value="F:S-adenosylmethionine-dependent methyltransferase activity"/>
    <property type="evidence" value="ECO:0007669"/>
    <property type="project" value="InterPro"/>
</dbReference>
<feature type="domain" description="Methyltransferase type 11" evidence="3">
    <location>
        <begin position="54"/>
        <end position="158"/>
    </location>
</feature>
<dbReference type="SUPFAM" id="SSF53335">
    <property type="entry name" value="S-adenosyl-L-methionine-dependent methyltransferases"/>
    <property type="match status" value="1"/>
</dbReference>
<comment type="caution">
    <text evidence="4">The sequence shown here is derived from an EMBL/GenBank/DDBJ whole genome shotgun (WGS) entry which is preliminary data.</text>
</comment>
<sequence length="270" mass="28731">MAPDPDRPGAFYLRVNDSDQSHVDTGDPYRLEFDYIRHLTYVLDALPPGPLRVLHLGAGALTLPRYVAAARPGSYQQAVDIDAGLIALVREVAPLPKRVKVKVRIGDAREQLAAAPGDCYDVIVVDVYAGHVTPAHLTTREFFAECARVLRPGGAVLFNAGDGGEQRYARAIVATLGEFFAQRCLLAGTTVLRGRRFGNLVVGASTVPFDEPAIARRAAGDVFPTGFMGAAESAGYAKGARVNTDGDAVASPAPPALLEVRKRSRGAARP</sequence>
<dbReference type="CDD" id="cd02440">
    <property type="entry name" value="AdoMet_MTases"/>
    <property type="match status" value="1"/>
</dbReference>
<dbReference type="Proteomes" id="UP001165079">
    <property type="component" value="Unassembled WGS sequence"/>
</dbReference>
<evidence type="ECO:0000256" key="1">
    <source>
        <dbReference type="ARBA" id="ARBA00023115"/>
    </source>
</evidence>